<gene>
    <name evidence="11" type="ORF">L486_08037</name>
</gene>
<dbReference type="SUPFAM" id="SSF48317">
    <property type="entry name" value="Acid phosphatase/Vanadium-dependent haloperoxidase"/>
    <property type="match status" value="1"/>
</dbReference>
<keyword evidence="2 9" id="KW-0812">Transmembrane</keyword>
<evidence type="ECO:0000256" key="8">
    <source>
        <dbReference type="SAM" id="MobiDB-lite"/>
    </source>
</evidence>
<feature type="transmembrane region" description="Helical" evidence="9">
    <location>
        <begin position="314"/>
        <end position="335"/>
    </location>
</feature>
<evidence type="ECO:0000259" key="10">
    <source>
        <dbReference type="SMART" id="SM00014"/>
    </source>
</evidence>
<dbReference type="Proteomes" id="UP000092583">
    <property type="component" value="Unassembled WGS sequence"/>
</dbReference>
<dbReference type="PANTHER" id="PTHR14969">
    <property type="entry name" value="SPHINGOSINE-1-PHOSPHATE PHOSPHOHYDROLASE"/>
    <property type="match status" value="1"/>
</dbReference>
<evidence type="ECO:0000256" key="5">
    <source>
        <dbReference type="ARBA" id="ARBA00022989"/>
    </source>
</evidence>
<comment type="subcellular location">
    <subcellularLocation>
        <location evidence="1">Endoplasmic reticulum membrane</location>
        <topology evidence="1">Multi-pass membrane protein</topology>
    </subcellularLocation>
</comment>
<dbReference type="InterPro" id="IPR000326">
    <property type="entry name" value="PAP2/HPO"/>
</dbReference>
<dbReference type="AlphaFoldDB" id="A0A1B9IFN7"/>
<dbReference type="OrthoDB" id="301434at2759"/>
<dbReference type="CDD" id="cd03388">
    <property type="entry name" value="PAP2_SPPase1"/>
    <property type="match status" value="1"/>
</dbReference>
<evidence type="ECO:0000256" key="6">
    <source>
        <dbReference type="ARBA" id="ARBA00023136"/>
    </source>
</evidence>
<keyword evidence="5 9" id="KW-1133">Transmembrane helix</keyword>
<keyword evidence="12" id="KW-1185">Reference proteome</keyword>
<evidence type="ECO:0000256" key="1">
    <source>
        <dbReference type="ARBA" id="ARBA00004477"/>
    </source>
</evidence>
<reference evidence="12" key="2">
    <citation type="submission" date="2013-12" db="EMBL/GenBank/DDBJ databases">
        <title>Evolution of pathogenesis and genome organization in the Tremellales.</title>
        <authorList>
            <person name="Cuomo C."/>
            <person name="Litvintseva A."/>
            <person name="Heitman J."/>
            <person name="Chen Y."/>
            <person name="Sun S."/>
            <person name="Springer D."/>
            <person name="Dromer F."/>
            <person name="Young S."/>
            <person name="Zeng Q."/>
            <person name="Chapman S."/>
            <person name="Gujja S."/>
            <person name="Saif S."/>
            <person name="Birren B."/>
        </authorList>
    </citation>
    <scope>NUCLEOTIDE SEQUENCE [LARGE SCALE GENOMIC DNA]</scope>
    <source>
        <strain evidence="12">CBS 10435</strain>
    </source>
</reference>
<feature type="transmembrane region" description="Helical" evidence="9">
    <location>
        <begin position="496"/>
        <end position="518"/>
    </location>
</feature>
<accession>A0A1B9IFN7</accession>
<proteinExistence type="inferred from homology"/>
<feature type="transmembrane region" description="Helical" evidence="9">
    <location>
        <begin position="240"/>
        <end position="261"/>
    </location>
</feature>
<keyword evidence="3" id="KW-0378">Hydrolase</keyword>
<organism evidence="11 12">
    <name type="scientific">Kwoniella mangroviensis CBS 10435</name>
    <dbReference type="NCBI Taxonomy" id="1331196"/>
    <lineage>
        <taxon>Eukaryota</taxon>
        <taxon>Fungi</taxon>
        <taxon>Dikarya</taxon>
        <taxon>Basidiomycota</taxon>
        <taxon>Agaricomycotina</taxon>
        <taxon>Tremellomycetes</taxon>
        <taxon>Tremellales</taxon>
        <taxon>Cryptococcaceae</taxon>
        <taxon>Kwoniella</taxon>
    </lineage>
</organism>
<dbReference type="EMBL" id="KI669470">
    <property type="protein sequence ID" value="OCF54488.1"/>
    <property type="molecule type" value="Genomic_DNA"/>
</dbReference>
<dbReference type="Gene3D" id="1.20.144.10">
    <property type="entry name" value="Phosphatidic acid phosphatase type 2/haloperoxidase"/>
    <property type="match status" value="1"/>
</dbReference>
<feature type="region of interest" description="Disordered" evidence="8">
    <location>
        <begin position="1"/>
        <end position="30"/>
    </location>
</feature>
<feature type="domain" description="Phosphatidic acid phosphatase type 2/haloperoxidase" evidence="10">
    <location>
        <begin position="110"/>
        <end position="232"/>
    </location>
</feature>
<evidence type="ECO:0000256" key="2">
    <source>
        <dbReference type="ARBA" id="ARBA00022692"/>
    </source>
</evidence>
<dbReference type="SMART" id="SM00014">
    <property type="entry name" value="acidPPc"/>
    <property type="match status" value="1"/>
</dbReference>
<feature type="transmembrane region" description="Helical" evidence="9">
    <location>
        <begin position="83"/>
        <end position="108"/>
    </location>
</feature>
<evidence type="ECO:0000256" key="9">
    <source>
        <dbReference type="SAM" id="Phobius"/>
    </source>
</evidence>
<dbReference type="STRING" id="1331196.A0A1B9IFN7"/>
<protein>
    <recommendedName>
        <fullName evidence="10">Phosphatidic acid phosphatase type 2/haloperoxidase domain-containing protein</fullName>
    </recommendedName>
</protein>
<comment type="similarity">
    <text evidence="7">Belongs to the type 2 lipid phosphate phosphatase family.</text>
</comment>
<feature type="transmembrane region" description="Helical" evidence="9">
    <location>
        <begin position="215"/>
        <end position="234"/>
    </location>
</feature>
<dbReference type="GO" id="GO:0042392">
    <property type="term" value="F:sphingosine-1-phosphate phosphatase activity"/>
    <property type="evidence" value="ECO:0007669"/>
    <property type="project" value="TreeGrafter"/>
</dbReference>
<feature type="transmembrane region" description="Helical" evidence="9">
    <location>
        <begin position="273"/>
        <end position="294"/>
    </location>
</feature>
<evidence type="ECO:0000313" key="12">
    <source>
        <dbReference type="Proteomes" id="UP000092583"/>
    </source>
</evidence>
<keyword evidence="4" id="KW-0256">Endoplasmic reticulum</keyword>
<evidence type="ECO:0000256" key="4">
    <source>
        <dbReference type="ARBA" id="ARBA00022824"/>
    </source>
</evidence>
<reference evidence="11 12" key="1">
    <citation type="submission" date="2013-07" db="EMBL/GenBank/DDBJ databases">
        <title>The Genome Sequence of Kwoniella mangroviensis CBS10435.</title>
        <authorList>
            <consortium name="The Broad Institute Genome Sequencing Platform"/>
            <person name="Cuomo C."/>
            <person name="Litvintseva A."/>
            <person name="Chen Y."/>
            <person name="Heitman J."/>
            <person name="Sun S."/>
            <person name="Springer D."/>
            <person name="Dromer F."/>
            <person name="Young S.K."/>
            <person name="Zeng Q."/>
            <person name="Gargeya S."/>
            <person name="Fitzgerald M."/>
            <person name="Abouelleil A."/>
            <person name="Alvarado L."/>
            <person name="Berlin A.M."/>
            <person name="Chapman S.B."/>
            <person name="Dewar J."/>
            <person name="Goldberg J."/>
            <person name="Griggs A."/>
            <person name="Gujja S."/>
            <person name="Hansen M."/>
            <person name="Howarth C."/>
            <person name="Imamovic A."/>
            <person name="Larimer J."/>
            <person name="McCowan C."/>
            <person name="Murphy C."/>
            <person name="Pearson M."/>
            <person name="Priest M."/>
            <person name="Roberts A."/>
            <person name="Saif S."/>
            <person name="Shea T."/>
            <person name="Sykes S."/>
            <person name="Wortman J."/>
            <person name="Nusbaum C."/>
            <person name="Birren B."/>
        </authorList>
    </citation>
    <scope>NUCLEOTIDE SEQUENCE [LARGE SCALE GENOMIC DNA]</scope>
    <source>
        <strain evidence="11 12">CBS 10435</strain>
    </source>
</reference>
<feature type="transmembrane region" description="Helical" evidence="9">
    <location>
        <begin position="524"/>
        <end position="546"/>
    </location>
</feature>
<keyword evidence="6 9" id="KW-0472">Membrane</keyword>
<dbReference type="GO" id="GO:0005789">
    <property type="term" value="C:endoplasmic reticulum membrane"/>
    <property type="evidence" value="ECO:0007669"/>
    <property type="project" value="UniProtKB-SubCell"/>
</dbReference>
<evidence type="ECO:0000256" key="3">
    <source>
        <dbReference type="ARBA" id="ARBA00022801"/>
    </source>
</evidence>
<evidence type="ECO:0000313" key="11">
    <source>
        <dbReference type="EMBL" id="OCF54488.1"/>
    </source>
</evidence>
<evidence type="ECO:0000256" key="7">
    <source>
        <dbReference type="ARBA" id="ARBA00038324"/>
    </source>
</evidence>
<dbReference type="Pfam" id="PF01569">
    <property type="entry name" value="PAP2"/>
    <property type="match status" value="1"/>
</dbReference>
<dbReference type="PANTHER" id="PTHR14969:SF28">
    <property type="entry name" value="DIHYDROSPHINGOSINE 1-PHOSPHATE PHOSPHATASE LCB3-RELATED"/>
    <property type="match status" value="1"/>
</dbReference>
<feature type="transmembrane region" description="Helical" evidence="9">
    <location>
        <begin position="183"/>
        <end position="203"/>
    </location>
</feature>
<dbReference type="InterPro" id="IPR036938">
    <property type="entry name" value="PAP2/HPO_sf"/>
</dbReference>
<name>A0A1B9IFN7_9TREE</name>
<sequence length="555" mass="62742">MSSANHLVPPARAETAVFQHSPSPDSKLKTEWEPGCQPDEIYDRYLPSWRAWLRRKLVKRLREEKDWMADWQKRVRTDGRDKFFYWTAIFGTHTFFMTFLPVLFFFGFPLKGRVLLHVVGMGIYVSSFAKDLVCTPRPYSPPVIRLSMSTHHHEYGFPSSHSTNSTSIALFFGQWLYELREHVGMPTIIVGWIFLAIYAASVIGGRLYTGMHSTADIIGGGLMGTACWLLWIFVGDQTEAWVNTGTWLVPGITVPLTLAMVHYHPQPLDDCPCFEDAIAVLSVILGSFLGHWWGVTTNQAVPALLQREPFGRGLFVGLGIAIFRLIIGLGLMFAWRLVVKASLLRILPPVFRVISKLSGTHLPTRRFYKAATDYQEVPSNIAFRHIPSVVDLQIGENNSSTGISPVDSPLMNGKELKSPFYAESEGLRKRMNNGVTTEKEKEKKRKDEEIRVLVRMNKRKGDRAKYDAEGESVLVTGQIWRPLPVNVRVEDEDENIFIMSLLLVPLLLLEVQALNLFLLLSCGVLTKVGVYTGLGLIATSFIPVLFRQIESRIFE</sequence>